<accession>A0A7G3GEM5</accession>
<dbReference type="Proteomes" id="UP000515917">
    <property type="component" value="Chromosome"/>
</dbReference>
<sequence>MSTASIITLSKLVSTAVASYGIDLEKGDKALKSSLMNGNAGFSSTQADQFVTNFLTGDIHAWVFN</sequence>
<dbReference type="EMBL" id="CP025781">
    <property type="protein sequence ID" value="QBC45125.1"/>
    <property type="molecule type" value="Genomic_DNA"/>
</dbReference>
<dbReference type="AlphaFoldDB" id="A0A7G3GEM5"/>
<proteinExistence type="predicted"/>
<name>A0A7G3GEM5_9NEIS</name>
<evidence type="ECO:0000313" key="1">
    <source>
        <dbReference type="EMBL" id="QBC45125.1"/>
    </source>
</evidence>
<gene>
    <name evidence="1" type="ORF">C1H71_17350</name>
</gene>
<evidence type="ECO:0000313" key="2">
    <source>
        <dbReference type="Proteomes" id="UP000515917"/>
    </source>
</evidence>
<keyword evidence="2" id="KW-1185">Reference proteome</keyword>
<organism evidence="1 2">
    <name type="scientific">Iodobacter fluviatilis</name>
    <dbReference type="NCBI Taxonomy" id="537"/>
    <lineage>
        <taxon>Bacteria</taxon>
        <taxon>Pseudomonadati</taxon>
        <taxon>Pseudomonadota</taxon>
        <taxon>Betaproteobacteria</taxon>
        <taxon>Neisseriales</taxon>
        <taxon>Chitinibacteraceae</taxon>
        <taxon>Iodobacter</taxon>
    </lineage>
</organism>
<dbReference type="RefSeq" id="WP_130107636.1">
    <property type="nucleotide sequence ID" value="NZ_CP025781.1"/>
</dbReference>
<protein>
    <submittedName>
        <fullName evidence="1">Uncharacterized protein</fullName>
    </submittedName>
</protein>
<reference evidence="1 2" key="1">
    <citation type="submission" date="2018-01" db="EMBL/GenBank/DDBJ databases">
        <title>Genome sequence of Iodobacter sp. strain PCH194 isolated from Indian Trans-Himalaya.</title>
        <authorList>
            <person name="Kumar V."/>
            <person name="Thakur V."/>
            <person name="Kumar S."/>
            <person name="Singh D."/>
        </authorList>
    </citation>
    <scope>NUCLEOTIDE SEQUENCE [LARGE SCALE GENOMIC DNA]</scope>
    <source>
        <strain evidence="1 2">PCH194</strain>
    </source>
</reference>
<dbReference type="KEGG" id="ifl:C1H71_17350"/>